<proteinExistence type="predicted"/>
<name>A0A381QDG6_9ZZZZ</name>
<evidence type="ECO:0008006" key="4">
    <source>
        <dbReference type="Google" id="ProtNLM"/>
    </source>
</evidence>
<dbReference type="EMBL" id="UINC01001256">
    <property type="protein sequence ID" value="SUZ75713.1"/>
    <property type="molecule type" value="Genomic_DNA"/>
</dbReference>
<dbReference type="Pfam" id="PF00534">
    <property type="entry name" value="Glycos_transf_1"/>
    <property type="match status" value="1"/>
</dbReference>
<reference evidence="3" key="1">
    <citation type="submission" date="2018-05" db="EMBL/GenBank/DDBJ databases">
        <authorList>
            <person name="Lanie J.A."/>
            <person name="Ng W.-L."/>
            <person name="Kazmierczak K.M."/>
            <person name="Andrzejewski T.M."/>
            <person name="Davidsen T.M."/>
            <person name="Wayne K.J."/>
            <person name="Tettelin H."/>
            <person name="Glass J.I."/>
            <person name="Rusch D."/>
            <person name="Podicherti R."/>
            <person name="Tsui H.-C.T."/>
            <person name="Winkler M.E."/>
        </authorList>
    </citation>
    <scope>NUCLEOTIDE SEQUENCE</scope>
</reference>
<dbReference type="InterPro" id="IPR001296">
    <property type="entry name" value="Glyco_trans_1"/>
</dbReference>
<dbReference type="Gene3D" id="3.40.50.2000">
    <property type="entry name" value="Glycogen Phosphorylase B"/>
    <property type="match status" value="2"/>
</dbReference>
<gene>
    <name evidence="3" type="ORF">METZ01_LOCUS28567</name>
</gene>
<feature type="domain" description="Glycosyl transferase family 1" evidence="1">
    <location>
        <begin position="192"/>
        <end position="349"/>
    </location>
</feature>
<accession>A0A381QDG6</accession>
<dbReference type="Pfam" id="PF13439">
    <property type="entry name" value="Glyco_transf_4"/>
    <property type="match status" value="1"/>
</dbReference>
<dbReference type="PANTHER" id="PTHR45947:SF3">
    <property type="entry name" value="SULFOQUINOVOSYL TRANSFERASE SQD2"/>
    <property type="match status" value="1"/>
</dbReference>
<dbReference type="InterPro" id="IPR050194">
    <property type="entry name" value="Glycosyltransferase_grp1"/>
</dbReference>
<dbReference type="InterPro" id="IPR028098">
    <property type="entry name" value="Glyco_trans_4-like_N"/>
</dbReference>
<dbReference type="SUPFAM" id="SSF53756">
    <property type="entry name" value="UDP-Glycosyltransferase/glycogen phosphorylase"/>
    <property type="match status" value="1"/>
</dbReference>
<feature type="domain" description="Glycosyltransferase subfamily 4-like N-terminal" evidence="2">
    <location>
        <begin position="17"/>
        <end position="172"/>
    </location>
</feature>
<dbReference type="AlphaFoldDB" id="A0A381QDG6"/>
<protein>
    <recommendedName>
        <fullName evidence="4">Glycosyl transferase family 1 domain-containing protein</fullName>
    </recommendedName>
</protein>
<dbReference type="CDD" id="cd03801">
    <property type="entry name" value="GT4_PimA-like"/>
    <property type="match status" value="1"/>
</dbReference>
<organism evidence="3">
    <name type="scientific">marine metagenome</name>
    <dbReference type="NCBI Taxonomy" id="408172"/>
    <lineage>
        <taxon>unclassified sequences</taxon>
        <taxon>metagenomes</taxon>
        <taxon>ecological metagenomes</taxon>
    </lineage>
</organism>
<dbReference type="GO" id="GO:0016757">
    <property type="term" value="F:glycosyltransferase activity"/>
    <property type="evidence" value="ECO:0007669"/>
    <property type="project" value="InterPro"/>
</dbReference>
<evidence type="ECO:0000259" key="1">
    <source>
        <dbReference type="Pfam" id="PF00534"/>
    </source>
</evidence>
<sequence length="463" mass="50876">MRIAAISVAPLFQNSVFGGSQKILKDVVGGLDRLGHDVQLWCTRTGQHTCQFEVNGVPVHPELRLRGTFPATHQVSPIDLANTAKVLSAAVTWAQRVYLHADAIYMRYALDGCEIVRSIHDFTYEEALLSALTLPADLTIVPSDYLKRCIETTIAISGRKTIEPIVTVPNGIQVPDTIPAPRLPQELRSPEDNDLILLFPHRPVLNKGVSEAIQTAVEVQKLIPSRKVRLLMPAYPSDALLDDMADTVRQIQDLSRDFHAQGIVELHRWISPEEISSYYAAGDVTLCLGSFIESFGLTPIESVAHGTPAICARVGAFRNFTDIDGITLVTYGDIESAAELVVKALNSSKASITAGKQQISAHYSFESMIEGYESAITKPLTGQRSIVLERDGYLDLAPWCDLQEQFIFNDYSGEIGFYPQLSQALNTGDNRVQAKPLDTSSALELEIQRAQTSGLLVPAHRIE</sequence>
<dbReference type="PANTHER" id="PTHR45947">
    <property type="entry name" value="SULFOQUINOVOSYL TRANSFERASE SQD2"/>
    <property type="match status" value="1"/>
</dbReference>
<evidence type="ECO:0000259" key="2">
    <source>
        <dbReference type="Pfam" id="PF13439"/>
    </source>
</evidence>
<evidence type="ECO:0000313" key="3">
    <source>
        <dbReference type="EMBL" id="SUZ75713.1"/>
    </source>
</evidence>